<evidence type="ECO:0000313" key="3">
    <source>
        <dbReference type="Proteomes" id="UP000246740"/>
    </source>
</evidence>
<feature type="region of interest" description="Disordered" evidence="1">
    <location>
        <begin position="363"/>
        <end position="434"/>
    </location>
</feature>
<feature type="compositionally biased region" description="Low complexity" evidence="1">
    <location>
        <begin position="74"/>
        <end position="90"/>
    </location>
</feature>
<sequence length="673" mass="73495">MHEKSEGGVIPLFIDTGRSSGGDHKDVTTCSGTMQCGIDRRWMRQPESDVESVASLTSVAGRRSTSSVCKHHSGTASTSSSTVTLTTSPSIDDASRPDRAAVNEYCVKSRFSPSSSALTSPRNVADWLLAQIQDVINTLDLETRSQPASKEDPGMSTLNLTVPSCDDLQGEGLRPSMTLPPELIKEHSPCETEELPDEEAGDPVRRRSCFPLPQTPNSSEALCWDVDVPIKLHKDTNFLEVTEDIESFPRSPCSEYWDGGRQDSPLDPHMESLPWRVECRRVEAIPDPETEATIEAEVCIPVKDFARRRSSLPPQAVLRIDTEIQVAPSDPEHNNGESLPTSTKRQTMLFSTSQAGAEAQYPMNLSGAPKKMPSQAPPCPKAPTRRVTPPKREGRPSTASSALSSVPPSTTRTRKYSQRRPQTSTDEPSNNIQQSRHQLELELLASASAFALMQSSGARRLASEEVVRVGKTSPLKKTNVTVKTCDSAQPMRWRKSADEHPRKTSSSSLREVKTSPTSTQIVDSSRKFNKLRQLLGDEVAPMIKDKPVSRSYGSGFHADHQSGGQPLAYLPSSSKPQYSTRQASHSPPLNRPATSAKSSPGGSLRGQFLAASSSARARIEASLARGSKVRPSTARSAECSCSCGLSRDNDTSENSRRFRRMDSIDNFSQYTFP</sequence>
<evidence type="ECO:0000256" key="1">
    <source>
        <dbReference type="SAM" id="MobiDB-lite"/>
    </source>
</evidence>
<feature type="compositionally biased region" description="Polar residues" evidence="1">
    <location>
        <begin position="397"/>
        <end position="411"/>
    </location>
</feature>
<feature type="region of interest" description="Disordered" evidence="1">
    <location>
        <begin position="1"/>
        <end position="28"/>
    </location>
</feature>
<feature type="compositionally biased region" description="Polar residues" evidence="1">
    <location>
        <begin position="419"/>
        <end position="434"/>
    </location>
</feature>
<feature type="region of interest" description="Disordered" evidence="1">
    <location>
        <begin position="64"/>
        <end position="96"/>
    </location>
</feature>
<organism evidence="2 3">
    <name type="scientific">Testicularia cyperi</name>
    <dbReference type="NCBI Taxonomy" id="1882483"/>
    <lineage>
        <taxon>Eukaryota</taxon>
        <taxon>Fungi</taxon>
        <taxon>Dikarya</taxon>
        <taxon>Basidiomycota</taxon>
        <taxon>Ustilaginomycotina</taxon>
        <taxon>Ustilaginomycetes</taxon>
        <taxon>Ustilaginales</taxon>
        <taxon>Anthracoideaceae</taxon>
        <taxon>Testicularia</taxon>
    </lineage>
</organism>
<proteinExistence type="predicted"/>
<dbReference type="EMBL" id="KZ819192">
    <property type="protein sequence ID" value="PWZ00655.1"/>
    <property type="molecule type" value="Genomic_DNA"/>
</dbReference>
<reference evidence="2 3" key="1">
    <citation type="journal article" date="2018" name="Mol. Biol. Evol.">
        <title>Broad Genomic Sampling Reveals a Smut Pathogenic Ancestry of the Fungal Clade Ustilaginomycotina.</title>
        <authorList>
            <person name="Kijpornyongpan T."/>
            <person name="Mondo S.J."/>
            <person name="Barry K."/>
            <person name="Sandor L."/>
            <person name="Lee J."/>
            <person name="Lipzen A."/>
            <person name="Pangilinan J."/>
            <person name="LaButti K."/>
            <person name="Hainaut M."/>
            <person name="Henrissat B."/>
            <person name="Grigoriev I.V."/>
            <person name="Spatafora J.W."/>
            <person name="Aime M.C."/>
        </authorList>
    </citation>
    <scope>NUCLEOTIDE SEQUENCE [LARGE SCALE GENOMIC DNA]</scope>
    <source>
        <strain evidence="2 3">MCA 3645</strain>
    </source>
</reference>
<feature type="compositionally biased region" description="Polar residues" evidence="1">
    <location>
        <begin position="504"/>
        <end position="523"/>
    </location>
</feature>
<keyword evidence="3" id="KW-1185">Reference proteome</keyword>
<dbReference type="Proteomes" id="UP000246740">
    <property type="component" value="Unassembled WGS sequence"/>
</dbReference>
<feature type="region of interest" description="Disordered" evidence="1">
    <location>
        <begin position="550"/>
        <end position="610"/>
    </location>
</feature>
<evidence type="ECO:0000313" key="2">
    <source>
        <dbReference type="EMBL" id="PWZ00655.1"/>
    </source>
</evidence>
<dbReference type="AlphaFoldDB" id="A0A317XQT1"/>
<feature type="compositionally biased region" description="Polar residues" evidence="1">
    <location>
        <begin position="571"/>
        <end position="601"/>
    </location>
</feature>
<accession>A0A317XQT1</accession>
<feature type="region of interest" description="Disordered" evidence="1">
    <location>
        <begin position="322"/>
        <end position="344"/>
    </location>
</feature>
<protein>
    <submittedName>
        <fullName evidence="2">Uncharacterized protein</fullName>
    </submittedName>
</protein>
<name>A0A317XQT1_9BASI</name>
<gene>
    <name evidence="2" type="ORF">BCV70DRAFT_98911</name>
</gene>
<feature type="region of interest" description="Disordered" evidence="1">
    <location>
        <begin position="623"/>
        <end position="657"/>
    </location>
</feature>
<feature type="region of interest" description="Disordered" evidence="1">
    <location>
        <begin position="486"/>
        <end position="525"/>
    </location>
</feature>
<feature type="compositionally biased region" description="Basic and acidic residues" evidence="1">
    <location>
        <begin position="647"/>
        <end position="657"/>
    </location>
</feature>
<dbReference type="InParanoid" id="A0A317XQT1"/>